<dbReference type="EMBL" id="HACG01053106">
    <property type="protein sequence ID" value="CEK99977.1"/>
    <property type="molecule type" value="Transcribed_RNA"/>
</dbReference>
<proteinExistence type="predicted"/>
<dbReference type="AlphaFoldDB" id="A0A0B7C480"/>
<sequence>SKLVLSPMASDVRGRPIMASTLTCPSSDPGYKVPFPQTESRSGQSSQSRQHVWTIIHISDQSVNIFSQSVNIFGQSVNYLVSLSTYLVSR</sequence>
<evidence type="ECO:0000313" key="1">
    <source>
        <dbReference type="EMBL" id="CEK99977.1"/>
    </source>
</evidence>
<gene>
    <name evidence="1" type="primary">ORF222570</name>
</gene>
<reference evidence="1" key="1">
    <citation type="submission" date="2014-12" db="EMBL/GenBank/DDBJ databases">
        <title>Insight into the proteome of Arion vulgaris.</title>
        <authorList>
            <person name="Aradska J."/>
            <person name="Bulat T."/>
            <person name="Smidak R."/>
            <person name="Sarate P."/>
            <person name="Gangsoo J."/>
            <person name="Sialana F."/>
            <person name="Bilban M."/>
            <person name="Lubec G."/>
        </authorList>
    </citation>
    <scope>NUCLEOTIDE SEQUENCE</scope>
    <source>
        <tissue evidence="1">Skin</tissue>
    </source>
</reference>
<feature type="non-terminal residue" evidence="1">
    <location>
        <position position="90"/>
    </location>
</feature>
<protein>
    <submittedName>
        <fullName evidence="1">Uncharacterized protein</fullName>
    </submittedName>
</protein>
<name>A0A0B7C480_9EUPU</name>
<feature type="non-terminal residue" evidence="1">
    <location>
        <position position="1"/>
    </location>
</feature>
<organism evidence="1">
    <name type="scientific">Arion vulgaris</name>
    <dbReference type="NCBI Taxonomy" id="1028688"/>
    <lineage>
        <taxon>Eukaryota</taxon>
        <taxon>Metazoa</taxon>
        <taxon>Spiralia</taxon>
        <taxon>Lophotrochozoa</taxon>
        <taxon>Mollusca</taxon>
        <taxon>Gastropoda</taxon>
        <taxon>Heterobranchia</taxon>
        <taxon>Euthyneura</taxon>
        <taxon>Panpulmonata</taxon>
        <taxon>Eupulmonata</taxon>
        <taxon>Stylommatophora</taxon>
        <taxon>Helicina</taxon>
        <taxon>Arionoidea</taxon>
        <taxon>Arionidae</taxon>
        <taxon>Arion</taxon>
    </lineage>
</organism>
<accession>A0A0B7C480</accession>